<dbReference type="Proteomes" id="UP000292082">
    <property type="component" value="Unassembled WGS sequence"/>
</dbReference>
<name>A0A4Q9PX99_9APHY</name>
<dbReference type="EMBL" id="ML145115">
    <property type="protein sequence ID" value="TBU59337.1"/>
    <property type="molecule type" value="Genomic_DNA"/>
</dbReference>
<proteinExistence type="predicted"/>
<sequence>MARLRHLSLLERIPIPQGLLRQEYRCSPLAQRCHRASSSPPSEVWAVSRTPMSFLLRHSEVSRFTILGVVLSRLLSPICALFLDTVLAVHLNAGRRQRGRTGGTLFLLKSS</sequence>
<organism evidence="1 2">
    <name type="scientific">Dichomitus squalens</name>
    <dbReference type="NCBI Taxonomy" id="114155"/>
    <lineage>
        <taxon>Eukaryota</taxon>
        <taxon>Fungi</taxon>
        <taxon>Dikarya</taxon>
        <taxon>Basidiomycota</taxon>
        <taxon>Agaricomycotina</taxon>
        <taxon>Agaricomycetes</taxon>
        <taxon>Polyporales</taxon>
        <taxon>Polyporaceae</taxon>
        <taxon>Dichomitus</taxon>
    </lineage>
</organism>
<gene>
    <name evidence="1" type="ORF">BD310DRAFT_925336</name>
</gene>
<dbReference type="AlphaFoldDB" id="A0A4Q9PX99"/>
<protein>
    <submittedName>
        <fullName evidence="1">Uncharacterized protein</fullName>
    </submittedName>
</protein>
<evidence type="ECO:0000313" key="2">
    <source>
        <dbReference type="Proteomes" id="UP000292082"/>
    </source>
</evidence>
<reference evidence="1 2" key="1">
    <citation type="submission" date="2019-01" db="EMBL/GenBank/DDBJ databases">
        <title>Draft genome sequences of three monokaryotic isolates of the white-rot basidiomycete fungus Dichomitus squalens.</title>
        <authorList>
            <consortium name="DOE Joint Genome Institute"/>
            <person name="Lopez S.C."/>
            <person name="Andreopoulos B."/>
            <person name="Pangilinan J."/>
            <person name="Lipzen A."/>
            <person name="Riley R."/>
            <person name="Ahrendt S."/>
            <person name="Ng V."/>
            <person name="Barry K."/>
            <person name="Daum C."/>
            <person name="Grigoriev I.V."/>
            <person name="Hilden K.S."/>
            <person name="Makela M.R."/>
            <person name="de Vries R.P."/>
        </authorList>
    </citation>
    <scope>NUCLEOTIDE SEQUENCE [LARGE SCALE GENOMIC DNA]</scope>
    <source>
        <strain evidence="1 2">CBS 464.89</strain>
    </source>
</reference>
<keyword evidence="2" id="KW-1185">Reference proteome</keyword>
<evidence type="ECO:0000313" key="1">
    <source>
        <dbReference type="EMBL" id="TBU59337.1"/>
    </source>
</evidence>
<accession>A0A4Q9PX99</accession>